<feature type="compositionally biased region" description="Low complexity" evidence="1">
    <location>
        <begin position="303"/>
        <end position="365"/>
    </location>
</feature>
<dbReference type="STRING" id="135651.G0PAP1"/>
<feature type="compositionally biased region" description="Basic and acidic residues" evidence="1">
    <location>
        <begin position="403"/>
        <end position="421"/>
    </location>
</feature>
<feature type="transmembrane region" description="Helical" evidence="2">
    <location>
        <begin position="24"/>
        <end position="53"/>
    </location>
</feature>
<dbReference type="AlphaFoldDB" id="G0PAP1"/>
<accession>G0PAP1</accession>
<feature type="region of interest" description="Disordered" evidence="1">
    <location>
        <begin position="165"/>
        <end position="446"/>
    </location>
</feature>
<feature type="compositionally biased region" description="Low complexity" evidence="1">
    <location>
        <begin position="435"/>
        <end position="446"/>
    </location>
</feature>
<feature type="compositionally biased region" description="Pro residues" evidence="1">
    <location>
        <begin position="217"/>
        <end position="231"/>
    </location>
</feature>
<dbReference type="eggNOG" id="ENOG502TH74">
    <property type="taxonomic scope" value="Eukaryota"/>
</dbReference>
<dbReference type="Proteomes" id="UP000008068">
    <property type="component" value="Unassembled WGS sequence"/>
</dbReference>
<organism evidence="4">
    <name type="scientific">Caenorhabditis brenneri</name>
    <name type="common">Nematode worm</name>
    <dbReference type="NCBI Taxonomy" id="135651"/>
    <lineage>
        <taxon>Eukaryota</taxon>
        <taxon>Metazoa</taxon>
        <taxon>Ecdysozoa</taxon>
        <taxon>Nematoda</taxon>
        <taxon>Chromadorea</taxon>
        <taxon>Rhabditida</taxon>
        <taxon>Rhabditina</taxon>
        <taxon>Rhabditomorpha</taxon>
        <taxon>Rhabditoidea</taxon>
        <taxon>Rhabditidae</taxon>
        <taxon>Peloderinae</taxon>
        <taxon>Caenorhabditis</taxon>
    </lineage>
</organism>
<sequence length="446" mass="48491">MSEKYSDDSFFFANYGCCIPTESYAWILVALFITAIVVLLFCMLATATIRWMYKRRMRKRLHDLKRKFLMDQLKAQEFEAKLNFMAQKNKSTKNDDFSREGGEKEKFTIFVDPAQHQAQQMNSAKNKKKNSNMQKVAPVGGAGNNNGQQPIYDRDETPIAQSTLASKSNTNAKPKADNHWLHLPKNQKSKPIPDYTPASPTPSTQPSPMAPVAPIAPMIPHPPPPPPPTATRPPSYQAPPSAKYPPGLPLQQPIPAGSYFEVPRPKKSPPKKKSPEFEFSTSPIIPLDPNDVSPEKKDPLAPPTTTGTATIPPTPSGFTTTPSSDLTSTPATSTPATTTPSGSTSSPGTTSGATTSNPSTSPSKTKGVTPPKKPSKMSLDDVKQNLQYGMDDIVSPLGPPENKGFDRKEVRKEGAGGRGEWKYYSINGENKTPRTTTSSSVTKSST</sequence>
<evidence type="ECO:0000256" key="1">
    <source>
        <dbReference type="SAM" id="MobiDB-lite"/>
    </source>
</evidence>
<proteinExistence type="predicted"/>
<keyword evidence="2" id="KW-0472">Membrane</keyword>
<gene>
    <name evidence="3" type="ORF">CAEBREN_31756</name>
</gene>
<keyword evidence="2" id="KW-1133">Transmembrane helix</keyword>
<feature type="compositionally biased region" description="Low complexity" evidence="1">
    <location>
        <begin position="131"/>
        <end position="150"/>
    </location>
</feature>
<evidence type="ECO:0000313" key="3">
    <source>
        <dbReference type="EMBL" id="EGT49368.1"/>
    </source>
</evidence>
<dbReference type="EMBL" id="GL380185">
    <property type="protein sequence ID" value="EGT49368.1"/>
    <property type="molecule type" value="Genomic_DNA"/>
</dbReference>
<dbReference type="HOGENOM" id="CLU_598858_0_0_1"/>
<evidence type="ECO:0000256" key="2">
    <source>
        <dbReference type="SAM" id="Phobius"/>
    </source>
</evidence>
<protein>
    <submittedName>
        <fullName evidence="3">Uncharacterized protein</fullName>
    </submittedName>
</protein>
<feature type="region of interest" description="Disordered" evidence="1">
    <location>
        <begin position="117"/>
        <end position="153"/>
    </location>
</feature>
<keyword evidence="2" id="KW-0812">Transmembrane</keyword>
<dbReference type="OrthoDB" id="5877656at2759"/>
<feature type="compositionally biased region" description="Pro residues" evidence="1">
    <location>
        <begin position="199"/>
        <end position="211"/>
    </location>
</feature>
<name>G0PAP1_CAEBE</name>
<evidence type="ECO:0000313" key="4">
    <source>
        <dbReference type="Proteomes" id="UP000008068"/>
    </source>
</evidence>
<dbReference type="FunCoup" id="G0PAP1">
    <property type="interactions" value="1777"/>
</dbReference>
<keyword evidence="4" id="KW-1185">Reference proteome</keyword>
<reference evidence="4" key="1">
    <citation type="submission" date="2011-07" db="EMBL/GenBank/DDBJ databases">
        <authorList>
            <consortium name="Caenorhabditis brenneri Sequencing and Analysis Consortium"/>
            <person name="Wilson R.K."/>
        </authorList>
    </citation>
    <scope>NUCLEOTIDE SEQUENCE [LARGE SCALE GENOMIC DNA]</scope>
    <source>
        <strain evidence="4">PB2801</strain>
    </source>
</reference>
<dbReference type="InParanoid" id="G0PAP1"/>